<dbReference type="InterPro" id="IPR000944">
    <property type="entry name" value="Tscrpt_reg_Rrf2"/>
</dbReference>
<dbReference type="PANTHER" id="PTHR33221:SF15">
    <property type="entry name" value="HTH-TYPE TRANSCRIPTIONAL REGULATOR YWGB-RELATED"/>
    <property type="match status" value="1"/>
</dbReference>
<organism evidence="1 2">
    <name type="scientific">Secundilactobacillus oryzae JCM 18671</name>
    <dbReference type="NCBI Taxonomy" id="1291743"/>
    <lineage>
        <taxon>Bacteria</taxon>
        <taxon>Bacillati</taxon>
        <taxon>Bacillota</taxon>
        <taxon>Bacilli</taxon>
        <taxon>Lactobacillales</taxon>
        <taxon>Lactobacillaceae</taxon>
        <taxon>Secundilactobacillus</taxon>
    </lineage>
</organism>
<dbReference type="AlphaFoldDB" id="A0A081BGZ8"/>
<evidence type="ECO:0000313" key="1">
    <source>
        <dbReference type="EMBL" id="GAK47316.1"/>
    </source>
</evidence>
<evidence type="ECO:0000313" key="2">
    <source>
        <dbReference type="Proteomes" id="UP000028700"/>
    </source>
</evidence>
<dbReference type="InterPro" id="IPR036388">
    <property type="entry name" value="WH-like_DNA-bd_sf"/>
</dbReference>
<dbReference type="OrthoDB" id="9808360at2"/>
<dbReference type="Proteomes" id="UP000028700">
    <property type="component" value="Unassembled WGS sequence"/>
</dbReference>
<gene>
    <name evidence="1" type="ORF">LOSG293_040620</name>
</gene>
<comment type="caution">
    <text evidence="1">The sequence shown here is derived from an EMBL/GenBank/DDBJ whole genome shotgun (WGS) entry which is preliminary data.</text>
</comment>
<dbReference type="EMBL" id="BBJM01000004">
    <property type="protein sequence ID" value="GAK47316.1"/>
    <property type="molecule type" value="Genomic_DNA"/>
</dbReference>
<dbReference type="PROSITE" id="PS51197">
    <property type="entry name" value="HTH_RRF2_2"/>
    <property type="match status" value="1"/>
</dbReference>
<keyword evidence="2" id="KW-1185">Reference proteome</keyword>
<dbReference type="PANTHER" id="PTHR33221">
    <property type="entry name" value="WINGED HELIX-TURN-HELIX TRANSCRIPTIONAL REGULATOR, RRF2 FAMILY"/>
    <property type="match status" value="1"/>
</dbReference>
<dbReference type="Pfam" id="PF02082">
    <property type="entry name" value="Rrf2"/>
    <property type="match status" value="1"/>
</dbReference>
<dbReference type="InterPro" id="IPR036390">
    <property type="entry name" value="WH_DNA-bd_sf"/>
</dbReference>
<dbReference type="STRING" id="1291743.LOSG293_040620"/>
<dbReference type="PROSITE" id="PS01332">
    <property type="entry name" value="HTH_RRF2_1"/>
    <property type="match status" value="1"/>
</dbReference>
<dbReference type="GO" id="GO:0005829">
    <property type="term" value="C:cytosol"/>
    <property type="evidence" value="ECO:0007669"/>
    <property type="project" value="TreeGrafter"/>
</dbReference>
<protein>
    <submittedName>
        <fullName evidence="1">Rrf2 family transcriptional regulator</fullName>
    </submittedName>
</protein>
<accession>A0A081BGZ8</accession>
<dbReference type="SUPFAM" id="SSF46785">
    <property type="entry name" value="Winged helix' DNA-binding domain"/>
    <property type="match status" value="1"/>
</dbReference>
<dbReference type="InterPro" id="IPR030489">
    <property type="entry name" value="TR_Rrf2-type_CS"/>
</dbReference>
<dbReference type="eggNOG" id="COG1959">
    <property type="taxonomic scope" value="Bacteria"/>
</dbReference>
<reference evidence="1" key="1">
    <citation type="journal article" date="2014" name="Genome Announc.">
        <title>Draft Genome Sequence of Lactobacillus oryzae Strain SG293T.</title>
        <authorList>
            <person name="Tanizawa Y."/>
            <person name="Fujisawa T."/>
            <person name="Mochizuki T."/>
            <person name="Kaminuma E."/>
            <person name="Nakamura Y."/>
            <person name="Tohno M."/>
        </authorList>
    </citation>
    <scope>NUCLEOTIDE SEQUENCE [LARGE SCALE GENOMIC DNA]</scope>
    <source>
        <strain evidence="1">SG293</strain>
    </source>
</reference>
<name>A0A081BGZ8_9LACO</name>
<dbReference type="GO" id="GO:0003700">
    <property type="term" value="F:DNA-binding transcription factor activity"/>
    <property type="evidence" value="ECO:0007669"/>
    <property type="project" value="TreeGrafter"/>
</dbReference>
<proteinExistence type="predicted"/>
<sequence>MRFKSGVEQAICILAMLALQANEKPLRSSLISERLGVSDSYLKKIMRQLVVHGLVSSDSGREGGFRLAKPLSQITLLDVVEGIETDEHFANVTRLPARIFTDPDRGIPRQANIVDAFNVAESAYRAQLQQFNLHQLLMIDRQVDWETIMMNGRKSEHANG</sequence>
<dbReference type="Gene3D" id="1.10.10.10">
    <property type="entry name" value="Winged helix-like DNA-binding domain superfamily/Winged helix DNA-binding domain"/>
    <property type="match status" value="1"/>
</dbReference>
<dbReference type="RefSeq" id="WP_034526428.1">
    <property type="nucleotide sequence ID" value="NZ_BBAZ01000004.1"/>
</dbReference>
<dbReference type="NCBIfam" id="TIGR00738">
    <property type="entry name" value="rrf2_super"/>
    <property type="match status" value="1"/>
</dbReference>